<keyword evidence="18" id="KW-1185">Reference proteome</keyword>
<evidence type="ECO:0000256" key="13">
    <source>
        <dbReference type="RuleBase" id="RU003357"/>
    </source>
</evidence>
<dbReference type="Proteomes" id="UP000199021">
    <property type="component" value="Unassembled WGS sequence"/>
</dbReference>
<feature type="domain" description="TonB-dependent receptor plug" evidence="16">
    <location>
        <begin position="122"/>
        <end position="228"/>
    </location>
</feature>
<keyword evidence="6 14" id="KW-0732">Signal</keyword>
<sequence length="830" mass="91970">MMRFLFCAALALACCGGLMGQKTINGIVFSDEGDPMFGLSVLIENTNIATTTDIDGRFTMTVPQDQLSGFLSINTGYSPSRIAISSFLDGQVLTLQWTEAGLVPFYAVDEVTVTATRATSLTPVTYTNVTKEEIQKRNLGQDAPYLLKWTPSVVVNSDAGTGTGYTGIWIRGSDPTRTNVTINGIPYNDSESQGVFWVNLPDFSSSADNIQIQRGVGTSTNGAGAFGATIDFNTNQIGEEPKLSLDGSLGSFGTRRGSVNYTSGLLGNGLKIDARFSKTYSDGYVDRASADLQGYYAGLTYVGADAGAVWRFNAFGGNEVTYQSWNGVTQDEINEFGRTYNSVGTEKEGEPYDNEVDNYRQNHYQLHYNNEFGGKWSLGLSGHYTRGLGYFEQYKADEDLADYGISGTMNNTSDLIRRRWLDNHFYGTVYSLRYRPSSLLDITFGGSANEYLGGHYGEVIWAREAGDSEIRDRYYDNDATKRDFSNYLRTNYQVANGLSAYVDLQVRHVSYEFLGFANDLSRIDETATHTFFNPKAGLLYQLPGGGQAYASFGVAQREPNRNDFTESPASVRPRPEKLLNTEIGIRRQQGNLNYGVNFYHMAYQDQLVVTGELNDVGELVRTNVAESFRLGLELQGGYRVSDDFTIGGNLALSRNRVKAYTEFLDSYDENFGWLGQDAVEREDTPLAFSPSVVGALDLNYRMVNTRLHKLEAGLQTKYVGERFVDNSGTEGAALEAYNYTDLRLSYSFDFGARRDVALPESPMNPGADRTMPAKRGPKLRLTLLVRNLTDQLYVSNGWSYRYNFAGEETLLKGMYPQAGRNVLVGLGLDF</sequence>
<dbReference type="GO" id="GO:0015344">
    <property type="term" value="F:siderophore uptake transmembrane transporter activity"/>
    <property type="evidence" value="ECO:0007669"/>
    <property type="project" value="TreeGrafter"/>
</dbReference>
<dbReference type="STRING" id="478744.SAMN05444359_1365"/>
<evidence type="ECO:0000256" key="12">
    <source>
        <dbReference type="PROSITE-ProRule" id="PRU01360"/>
    </source>
</evidence>
<keyword evidence="10 12" id="KW-0472">Membrane</keyword>
<dbReference type="InterPro" id="IPR037066">
    <property type="entry name" value="Plug_dom_sf"/>
</dbReference>
<evidence type="ECO:0000313" key="17">
    <source>
        <dbReference type="EMBL" id="SER33883.1"/>
    </source>
</evidence>
<dbReference type="Gene3D" id="2.170.130.10">
    <property type="entry name" value="TonB-dependent receptor, plug domain"/>
    <property type="match status" value="1"/>
</dbReference>
<dbReference type="InterPro" id="IPR039426">
    <property type="entry name" value="TonB-dep_rcpt-like"/>
</dbReference>
<keyword evidence="2 12" id="KW-0813">Transport</keyword>
<keyword evidence="11 12" id="KW-0998">Cell outer membrane</keyword>
<keyword evidence="8" id="KW-0406">Ion transport</keyword>
<dbReference type="PROSITE" id="PS01156">
    <property type="entry name" value="TONB_DEPENDENT_REC_2"/>
    <property type="match status" value="1"/>
</dbReference>
<comment type="subcellular location">
    <subcellularLocation>
        <location evidence="1 12">Cell outer membrane</location>
        <topology evidence="1 12">Multi-pass membrane protein</topology>
    </subcellularLocation>
</comment>
<keyword evidence="5 12" id="KW-0812">Transmembrane</keyword>
<evidence type="ECO:0000256" key="1">
    <source>
        <dbReference type="ARBA" id="ARBA00004571"/>
    </source>
</evidence>
<evidence type="ECO:0000256" key="14">
    <source>
        <dbReference type="SAM" id="SignalP"/>
    </source>
</evidence>
<reference evidence="18" key="1">
    <citation type="submission" date="2016-10" db="EMBL/GenBank/DDBJ databases">
        <authorList>
            <person name="Varghese N."/>
            <person name="Submissions S."/>
        </authorList>
    </citation>
    <scope>NUCLEOTIDE SEQUENCE [LARGE SCALE GENOMIC DNA]</scope>
    <source>
        <strain evidence="18">DSM 24740</strain>
    </source>
</reference>
<evidence type="ECO:0000259" key="15">
    <source>
        <dbReference type="Pfam" id="PF00593"/>
    </source>
</evidence>
<comment type="similarity">
    <text evidence="12 13">Belongs to the TonB-dependent receptor family.</text>
</comment>
<keyword evidence="3 12" id="KW-1134">Transmembrane beta strand</keyword>
<protein>
    <submittedName>
        <fullName evidence="17">Iron complex outermembrane recepter protein</fullName>
    </submittedName>
</protein>
<dbReference type="EMBL" id="FOFB01000036">
    <property type="protein sequence ID" value="SER33883.1"/>
    <property type="molecule type" value="Genomic_DNA"/>
</dbReference>
<dbReference type="SUPFAM" id="SSF56935">
    <property type="entry name" value="Porins"/>
    <property type="match status" value="1"/>
</dbReference>
<dbReference type="PROSITE" id="PS52016">
    <property type="entry name" value="TONB_DEPENDENT_REC_3"/>
    <property type="match status" value="1"/>
</dbReference>
<name>A0A1H9NEU9_9BACT</name>
<dbReference type="SUPFAM" id="SSF49464">
    <property type="entry name" value="Carboxypeptidase regulatory domain-like"/>
    <property type="match status" value="1"/>
</dbReference>
<feature type="signal peptide" evidence="14">
    <location>
        <begin position="1"/>
        <end position="20"/>
    </location>
</feature>
<dbReference type="Pfam" id="PF00593">
    <property type="entry name" value="TonB_dep_Rec_b-barrel"/>
    <property type="match status" value="1"/>
</dbReference>
<keyword evidence="7" id="KW-0408">Iron</keyword>
<dbReference type="InterPro" id="IPR000531">
    <property type="entry name" value="Beta-barrel_TonB"/>
</dbReference>
<evidence type="ECO:0000256" key="6">
    <source>
        <dbReference type="ARBA" id="ARBA00022729"/>
    </source>
</evidence>
<dbReference type="Pfam" id="PF07715">
    <property type="entry name" value="Plug"/>
    <property type="match status" value="1"/>
</dbReference>
<evidence type="ECO:0000256" key="11">
    <source>
        <dbReference type="ARBA" id="ARBA00023237"/>
    </source>
</evidence>
<evidence type="ECO:0000256" key="7">
    <source>
        <dbReference type="ARBA" id="ARBA00023004"/>
    </source>
</evidence>
<dbReference type="InParanoid" id="A0A1H9NEU9"/>
<dbReference type="AlphaFoldDB" id="A0A1H9NEU9"/>
<dbReference type="InterPro" id="IPR012910">
    <property type="entry name" value="Plug_dom"/>
</dbReference>
<evidence type="ECO:0000256" key="2">
    <source>
        <dbReference type="ARBA" id="ARBA00022448"/>
    </source>
</evidence>
<dbReference type="InterPro" id="IPR008969">
    <property type="entry name" value="CarboxyPept-like_regulatory"/>
</dbReference>
<dbReference type="InterPro" id="IPR010917">
    <property type="entry name" value="TonB_rcpt_CS"/>
</dbReference>
<evidence type="ECO:0000256" key="5">
    <source>
        <dbReference type="ARBA" id="ARBA00022692"/>
    </source>
</evidence>
<feature type="chain" id="PRO_5011669290" evidence="14">
    <location>
        <begin position="21"/>
        <end position="830"/>
    </location>
</feature>
<evidence type="ECO:0000256" key="3">
    <source>
        <dbReference type="ARBA" id="ARBA00022452"/>
    </source>
</evidence>
<dbReference type="GO" id="GO:0009279">
    <property type="term" value="C:cell outer membrane"/>
    <property type="evidence" value="ECO:0007669"/>
    <property type="project" value="UniProtKB-SubCell"/>
</dbReference>
<gene>
    <name evidence="17" type="ORF">SAMN05444359_1365</name>
</gene>
<evidence type="ECO:0000259" key="16">
    <source>
        <dbReference type="Pfam" id="PF07715"/>
    </source>
</evidence>
<feature type="domain" description="TonB-dependent receptor-like beta-barrel" evidence="15">
    <location>
        <begin position="315"/>
        <end position="749"/>
    </location>
</feature>
<evidence type="ECO:0000256" key="4">
    <source>
        <dbReference type="ARBA" id="ARBA00022496"/>
    </source>
</evidence>
<keyword evidence="9 13" id="KW-0798">TonB box</keyword>
<dbReference type="OrthoDB" id="9761152at2"/>
<organism evidence="17 18">
    <name type="scientific">Neolewinella agarilytica</name>
    <dbReference type="NCBI Taxonomy" id="478744"/>
    <lineage>
        <taxon>Bacteria</taxon>
        <taxon>Pseudomonadati</taxon>
        <taxon>Bacteroidota</taxon>
        <taxon>Saprospiria</taxon>
        <taxon>Saprospirales</taxon>
        <taxon>Lewinellaceae</taxon>
        <taxon>Neolewinella</taxon>
    </lineage>
</organism>
<proteinExistence type="inferred from homology"/>
<evidence type="ECO:0000256" key="9">
    <source>
        <dbReference type="ARBA" id="ARBA00023077"/>
    </source>
</evidence>
<dbReference type="PANTHER" id="PTHR32552">
    <property type="entry name" value="FERRICHROME IRON RECEPTOR-RELATED"/>
    <property type="match status" value="1"/>
</dbReference>
<dbReference type="InterPro" id="IPR036942">
    <property type="entry name" value="Beta-barrel_TonB_sf"/>
</dbReference>
<dbReference type="Gene3D" id="2.40.170.20">
    <property type="entry name" value="TonB-dependent receptor, beta-barrel domain"/>
    <property type="match status" value="1"/>
</dbReference>
<keyword evidence="4" id="KW-0410">Iron transport</keyword>
<evidence type="ECO:0000313" key="18">
    <source>
        <dbReference type="Proteomes" id="UP000199021"/>
    </source>
</evidence>
<dbReference type="PANTHER" id="PTHR32552:SF68">
    <property type="entry name" value="FERRICHROME OUTER MEMBRANE TRANSPORTER_PHAGE RECEPTOR"/>
    <property type="match status" value="1"/>
</dbReference>
<evidence type="ECO:0000256" key="10">
    <source>
        <dbReference type="ARBA" id="ARBA00023136"/>
    </source>
</evidence>
<dbReference type="RefSeq" id="WP_090172922.1">
    <property type="nucleotide sequence ID" value="NZ_FOFB01000036.1"/>
</dbReference>
<evidence type="ECO:0000256" key="8">
    <source>
        <dbReference type="ARBA" id="ARBA00023065"/>
    </source>
</evidence>
<accession>A0A1H9NEU9</accession>